<dbReference type="InterPro" id="IPR043938">
    <property type="entry name" value="Ligase_CoA_dom"/>
</dbReference>
<dbReference type="Proteomes" id="UP000502179">
    <property type="component" value="Chromosome"/>
</dbReference>
<dbReference type="InterPro" id="IPR036291">
    <property type="entry name" value="NAD(P)-bd_dom_sf"/>
</dbReference>
<sequence length="899" mass="100185">MSTFNLDAVFRPRRIAVVPASDEENSPGGTIFRNLVAWGFRGAVYPINEARETVFGVEAYPDLLTIPRPIDLAILCGDPERLVSDLELAVKKAVRGALLICSDFWTRVASAGDLISRLKALGEAHGLRLLGPNSLGFIRPRLRLNVSVLPGRLPAGGLAFLSDSATLAAAVFDWAVDKNVGFSFFVSLGAKVDIDLADMIDFLGLDPATRAIVVYLEGLRSGRKFMSAARAFARAKPIMVVKGGRFAERPASAQTPIGALITEDRVYEAAFKRAGVIQVEEVLDLFHLAESLAKQPRPRGPRLAIITNARGPATLATDALIKYQGLLASFSEETVKNLARVVPAEVIGNPLDLLSGASPERYRLAISTCLQDKAVDGVLVIHAPVLQISAEDVAWAIVKASKAQPQKPVFASLMGKARVAEGRRILKDQNIPSFVTPVEAVKSFVYMHRYDRNLRLLYETPGTLLEDFCPLREKVREVVLTAARQGRYRLNFSESLKILEAYQIETLDYQVVFSRQEAVAAARRIGFPVVLKVNSIDILHKRASGAVALYLFEPEQVARAFEEILSNVEKRAPCARIEGVIVQKMIRWLGFDLALGARKSETFGSVILFGAGGELIHSLRHCAVGLPPLNQTLARRLMEEAAIYEDLSRDDTLDLRLLEKTLVRLSHLIIDFPEIKELHVNPLFFCEAGVYALDARIIIEEFSSLFPERPKGVFCPAHLSLCPYPDHFVFGTRLKDGRKVRIRPIRPEDEPLMAELFRTFSEETIRFRFLESKLFMPHEELIHYCQIDYDRELALVAEIKEDRRLRIIGVVRLVRYPDEQSAEMAVVVGDPWQGKGLGQALCRFMIQVARDLGLKRIFMEIMPANTRMMALARKLKFKMMEADEDIVRMVLDLVPEGGP</sequence>
<dbReference type="Gene3D" id="3.40.630.30">
    <property type="match status" value="1"/>
</dbReference>
<dbReference type="AlphaFoldDB" id="A0A6G7PVW9"/>
<evidence type="ECO:0000256" key="1">
    <source>
        <dbReference type="ARBA" id="ARBA00022598"/>
    </source>
</evidence>
<dbReference type="SUPFAM" id="SSF56059">
    <property type="entry name" value="Glutathione synthetase ATP-binding domain-like"/>
    <property type="match status" value="1"/>
</dbReference>
<dbReference type="Gene3D" id="3.30.470.20">
    <property type="entry name" value="ATP-grasp fold, B domain"/>
    <property type="match status" value="1"/>
</dbReference>
<keyword evidence="1 6" id="KW-0436">Ligase</keyword>
<evidence type="ECO:0000259" key="5">
    <source>
        <dbReference type="SMART" id="SM00881"/>
    </source>
</evidence>
<dbReference type="Pfam" id="PF13380">
    <property type="entry name" value="CoA_binding_2"/>
    <property type="match status" value="1"/>
</dbReference>
<evidence type="ECO:0000256" key="2">
    <source>
        <dbReference type="ARBA" id="ARBA00022741"/>
    </source>
</evidence>
<organism evidence="6 7">
    <name type="scientific">Thermosulfuriphilus ammonigenes</name>
    <dbReference type="NCBI Taxonomy" id="1936021"/>
    <lineage>
        <taxon>Bacteria</taxon>
        <taxon>Pseudomonadati</taxon>
        <taxon>Thermodesulfobacteriota</taxon>
        <taxon>Thermodesulfobacteria</taxon>
        <taxon>Thermodesulfobacteriales</taxon>
        <taxon>Thermodesulfobacteriaceae</taxon>
        <taxon>Thermosulfuriphilus</taxon>
    </lineage>
</organism>
<accession>A0A6G7PVW9</accession>
<dbReference type="InterPro" id="IPR000182">
    <property type="entry name" value="GNAT_dom"/>
</dbReference>
<dbReference type="PANTHER" id="PTHR43334:SF1">
    <property type="entry name" value="3-HYDROXYPROPIONATE--COA LIGASE [ADP-FORMING]"/>
    <property type="match status" value="1"/>
</dbReference>
<dbReference type="GO" id="GO:0005524">
    <property type="term" value="F:ATP binding"/>
    <property type="evidence" value="ECO:0007669"/>
    <property type="project" value="UniProtKB-KW"/>
</dbReference>
<evidence type="ECO:0000256" key="3">
    <source>
        <dbReference type="ARBA" id="ARBA00022840"/>
    </source>
</evidence>
<dbReference type="GO" id="GO:0043758">
    <property type="term" value="F:acetate-CoA ligase (ADP-forming) activity"/>
    <property type="evidence" value="ECO:0007669"/>
    <property type="project" value="InterPro"/>
</dbReference>
<dbReference type="SMART" id="SM00881">
    <property type="entry name" value="CoA_binding"/>
    <property type="match status" value="1"/>
</dbReference>
<dbReference type="SUPFAM" id="SSF51735">
    <property type="entry name" value="NAD(P)-binding Rossmann-fold domains"/>
    <property type="match status" value="1"/>
</dbReference>
<comment type="similarity">
    <text evidence="4">In the N-terminal section; belongs to the acetate CoA ligase alpha subunit family.</text>
</comment>
<dbReference type="InterPro" id="IPR016181">
    <property type="entry name" value="Acyl_CoA_acyltransferase"/>
</dbReference>
<dbReference type="InterPro" id="IPR013815">
    <property type="entry name" value="ATP_grasp_subdomain_1"/>
</dbReference>
<dbReference type="Gene3D" id="3.40.50.261">
    <property type="entry name" value="Succinyl-CoA synthetase domains"/>
    <property type="match status" value="2"/>
</dbReference>
<dbReference type="PANTHER" id="PTHR43334">
    <property type="entry name" value="ACETATE--COA LIGASE [ADP-FORMING]"/>
    <property type="match status" value="1"/>
</dbReference>
<evidence type="ECO:0000313" key="6">
    <source>
        <dbReference type="EMBL" id="QIJ71829.1"/>
    </source>
</evidence>
<evidence type="ECO:0000256" key="4">
    <source>
        <dbReference type="ARBA" id="ARBA00060888"/>
    </source>
</evidence>
<dbReference type="KEGG" id="tav:G4V39_05925"/>
<dbReference type="Pfam" id="PF13549">
    <property type="entry name" value="ATP-grasp_5"/>
    <property type="match status" value="1"/>
</dbReference>
<feature type="domain" description="CoA-binding" evidence="5">
    <location>
        <begin position="9"/>
        <end position="104"/>
    </location>
</feature>
<dbReference type="SUPFAM" id="SSF55729">
    <property type="entry name" value="Acyl-CoA N-acyltransferases (Nat)"/>
    <property type="match status" value="1"/>
</dbReference>
<dbReference type="FunFam" id="3.30.1490.20:FF:000020">
    <property type="entry name" value="Protein lysine acetyltransferase"/>
    <property type="match status" value="1"/>
</dbReference>
<dbReference type="SUPFAM" id="SSF52210">
    <property type="entry name" value="Succinyl-CoA synthetase domains"/>
    <property type="match status" value="2"/>
</dbReference>
<proteinExistence type="inferred from homology"/>
<dbReference type="Pfam" id="PF19045">
    <property type="entry name" value="Ligase_CoA_2"/>
    <property type="match status" value="1"/>
</dbReference>
<dbReference type="InterPro" id="IPR016102">
    <property type="entry name" value="Succinyl-CoA_synth-like"/>
</dbReference>
<keyword evidence="6" id="KW-0808">Transferase</keyword>
<dbReference type="Pfam" id="PF13302">
    <property type="entry name" value="Acetyltransf_3"/>
    <property type="match status" value="1"/>
</dbReference>
<dbReference type="InterPro" id="IPR051538">
    <property type="entry name" value="Acyl-CoA_Synth/Transferase"/>
</dbReference>
<keyword evidence="7" id="KW-1185">Reference proteome</keyword>
<keyword evidence="2" id="KW-0547">Nucleotide-binding</keyword>
<dbReference type="Gene3D" id="3.40.50.720">
    <property type="entry name" value="NAD(P)-binding Rossmann-like Domain"/>
    <property type="match status" value="1"/>
</dbReference>
<protein>
    <submittedName>
        <fullName evidence="6">Bifunctional acetate--CoA ligase family protein/GNAT family N-acetyltransferase</fullName>
    </submittedName>
</protein>
<dbReference type="Pfam" id="PF13607">
    <property type="entry name" value="Succ_CoA_lig"/>
    <property type="match status" value="1"/>
</dbReference>
<dbReference type="RefSeq" id="WP_166032047.1">
    <property type="nucleotide sequence ID" value="NZ_CP048877.1"/>
</dbReference>
<dbReference type="InterPro" id="IPR003781">
    <property type="entry name" value="CoA-bd"/>
</dbReference>
<dbReference type="EMBL" id="CP048877">
    <property type="protein sequence ID" value="QIJ71829.1"/>
    <property type="molecule type" value="Genomic_DNA"/>
</dbReference>
<keyword evidence="3" id="KW-0067">ATP-binding</keyword>
<dbReference type="GO" id="GO:0016747">
    <property type="term" value="F:acyltransferase activity, transferring groups other than amino-acyl groups"/>
    <property type="evidence" value="ECO:0007669"/>
    <property type="project" value="InterPro"/>
</dbReference>
<gene>
    <name evidence="6" type="ORF">G4V39_05925</name>
</gene>
<dbReference type="CDD" id="cd04301">
    <property type="entry name" value="NAT_SF"/>
    <property type="match status" value="1"/>
</dbReference>
<dbReference type="Gene3D" id="3.30.1490.20">
    <property type="entry name" value="ATP-grasp fold, A domain"/>
    <property type="match status" value="1"/>
</dbReference>
<name>A0A6G7PVW9_9BACT</name>
<dbReference type="InterPro" id="IPR032875">
    <property type="entry name" value="Succ_CoA_lig_flav_dom"/>
</dbReference>
<evidence type="ECO:0000313" key="7">
    <source>
        <dbReference type="Proteomes" id="UP000502179"/>
    </source>
</evidence>
<reference evidence="6 7" key="1">
    <citation type="submission" date="2020-02" db="EMBL/GenBank/DDBJ databases">
        <title>Genome analysis of Thermosulfuriphilus ammonigenes ST65T, an anaerobic thermophilic chemolithoautotrophic bacterium isolated from a deep-sea hydrothermal vent.</title>
        <authorList>
            <person name="Slobodkina G."/>
            <person name="Allioux M."/>
            <person name="Merkel A."/>
            <person name="Alain K."/>
            <person name="Jebbar M."/>
            <person name="Slobodkin A."/>
        </authorList>
    </citation>
    <scope>NUCLEOTIDE SEQUENCE [LARGE SCALE GENOMIC DNA]</scope>
    <source>
        <strain evidence="6 7">ST65</strain>
    </source>
</reference>